<comment type="caution">
    <text evidence="2">The sequence shown here is derived from an EMBL/GenBank/DDBJ whole genome shotgun (WGS) entry which is preliminary data.</text>
</comment>
<dbReference type="RefSeq" id="WP_273055346.1">
    <property type="nucleotide sequence ID" value="NZ_DRFN01000049.1"/>
</dbReference>
<dbReference type="EMBL" id="DRFN01000049">
    <property type="protein sequence ID" value="HDZ53365.1"/>
    <property type="molecule type" value="Genomic_DNA"/>
</dbReference>
<accession>A0A7V1BIV8</accession>
<keyword evidence="2" id="KW-0378">Hydrolase</keyword>
<evidence type="ECO:0000313" key="3">
    <source>
        <dbReference type="Proteomes" id="UP000885704"/>
    </source>
</evidence>
<reference evidence="2" key="1">
    <citation type="journal article" date="2020" name="mSystems">
        <title>Genome- and Community-Level Interaction Insights into Carbon Utilization and Element Cycling Functions of Hydrothermarchaeota in Hydrothermal Sediment.</title>
        <authorList>
            <person name="Zhou Z."/>
            <person name="Liu Y."/>
            <person name="Xu W."/>
            <person name="Pan J."/>
            <person name="Luo Z.H."/>
            <person name="Li M."/>
        </authorList>
    </citation>
    <scope>NUCLEOTIDE SEQUENCE [LARGE SCALE GENOMIC DNA]</scope>
    <source>
        <strain evidence="2">HyVt-323</strain>
    </source>
</reference>
<dbReference type="Pfam" id="PF12697">
    <property type="entry name" value="Abhydrolase_6"/>
    <property type="match status" value="1"/>
</dbReference>
<dbReference type="GO" id="GO:0016787">
    <property type="term" value="F:hydrolase activity"/>
    <property type="evidence" value="ECO:0007669"/>
    <property type="project" value="UniProtKB-KW"/>
</dbReference>
<dbReference type="SUPFAM" id="SSF53474">
    <property type="entry name" value="alpha/beta-Hydrolases"/>
    <property type="match status" value="1"/>
</dbReference>
<organism evidence="2 3">
    <name type="scientific">Sulfitobacter litoralis</name>
    <dbReference type="NCBI Taxonomy" id="335975"/>
    <lineage>
        <taxon>Bacteria</taxon>
        <taxon>Pseudomonadati</taxon>
        <taxon>Pseudomonadota</taxon>
        <taxon>Alphaproteobacteria</taxon>
        <taxon>Rhodobacterales</taxon>
        <taxon>Roseobacteraceae</taxon>
        <taxon>Sulfitobacter</taxon>
    </lineage>
</organism>
<dbReference type="Gene3D" id="3.40.50.1820">
    <property type="entry name" value="alpha/beta hydrolase"/>
    <property type="match status" value="1"/>
</dbReference>
<dbReference type="InterPro" id="IPR050266">
    <property type="entry name" value="AB_hydrolase_sf"/>
</dbReference>
<dbReference type="InterPro" id="IPR029058">
    <property type="entry name" value="AB_hydrolase_fold"/>
</dbReference>
<protein>
    <submittedName>
        <fullName evidence="2">Alpha/beta hydrolase</fullName>
    </submittedName>
</protein>
<sequence length="317" mass="35157">MIFHIYVHMFPEIYRKLPVNEGLCMNHRDAEIESHFPPEGGFTHIDGWRMHHIVQGQGRDVLMLHGAGGSTRDMTFTLMPHLARAAPHMRLTAVDRPGHGWTSGYNEDLVVSPLEQAALLWRFCDARGIVDPLILGQSYGGAVALAMAVLRPAAPSGLCLVSAASSTYIPSAAQGVEMLMRLKSIRQATLATISSPRFIEMSMQKMFTPEAVPEGYIEHLGPKMALREKLFRHQMLQVSSLGKTLARMTPQYQNIASPVEILHGTMDDVLDHDRHGLWLSEEIPHAGFTSLPGAGHMPHHTRVDDVTRAIIRTALSR</sequence>
<dbReference type="InterPro" id="IPR000073">
    <property type="entry name" value="AB_hydrolase_1"/>
</dbReference>
<proteinExistence type="predicted"/>
<evidence type="ECO:0000259" key="1">
    <source>
        <dbReference type="Pfam" id="PF12697"/>
    </source>
</evidence>
<dbReference type="AlphaFoldDB" id="A0A7V1BIV8"/>
<dbReference type="GO" id="GO:0016020">
    <property type="term" value="C:membrane"/>
    <property type="evidence" value="ECO:0007669"/>
    <property type="project" value="TreeGrafter"/>
</dbReference>
<dbReference type="PANTHER" id="PTHR43798:SF33">
    <property type="entry name" value="HYDROLASE, PUTATIVE (AFU_ORTHOLOGUE AFUA_2G14860)-RELATED"/>
    <property type="match status" value="1"/>
</dbReference>
<feature type="domain" description="AB hydrolase-1" evidence="1">
    <location>
        <begin position="61"/>
        <end position="307"/>
    </location>
</feature>
<evidence type="ECO:0000313" key="2">
    <source>
        <dbReference type="EMBL" id="HDZ53365.1"/>
    </source>
</evidence>
<dbReference type="PRINTS" id="PR00111">
    <property type="entry name" value="ABHYDROLASE"/>
</dbReference>
<gene>
    <name evidence="2" type="ORF">ENH63_16675</name>
</gene>
<name>A0A7V1BIV8_9RHOB</name>
<dbReference type="Proteomes" id="UP000885704">
    <property type="component" value="Unassembled WGS sequence"/>
</dbReference>
<dbReference type="PANTHER" id="PTHR43798">
    <property type="entry name" value="MONOACYLGLYCEROL LIPASE"/>
    <property type="match status" value="1"/>
</dbReference>